<evidence type="ECO:0000313" key="3">
    <source>
        <dbReference type="EMBL" id="TGZ55668.1"/>
    </source>
</evidence>
<feature type="region of interest" description="Disordered" evidence="1">
    <location>
        <begin position="172"/>
        <end position="210"/>
    </location>
</feature>
<protein>
    <submittedName>
        <fullName evidence="3">Uncharacterized protein</fullName>
    </submittedName>
</protein>
<feature type="compositionally biased region" description="Gly residues" evidence="1">
    <location>
        <begin position="180"/>
        <end position="191"/>
    </location>
</feature>
<accession>A0A4S2L523</accession>
<name>A0A4S2L523_9HYME</name>
<sequence>MTVQQRTQSIRSNLRKLTSSFSDEQQRCRWPGKVGLQKQCCFTDDDSRPTRKGEEKRESSQLGVRKAGGRSNAEHRTVVSLRSTRVVVISCHRLSSVLQHSSSECEIFVGLLLHAGRVNAVNARVRPRQLELKSSSTVVRRATSIATRGTASRPLRVKWVLARPTAGLLRRGARHCETRGSGGRGGGGGGGEGEERGASRSRKKSLTEWNLKSRRECRDEDKRGRDGRRKRKRALSSARIASCCPCHDTNLSVLSPQSNWSHRPRGLRSQPQAQPQPKPQSRHDRRSLIDVRPSVSSDLSIEGGRRRARGRPAREAGIGPFDRARDAIPAVAVVVALVVPVVTVAVGFTLKICGSEKRTAEHHRPWQSRSSAADSRLRRGGREEEEDETRLGGPRDRGPRPRGVIIARQPTDERSTEENGGPRGGAGRCQLPDGHGEEQVHAGSPYALLTATRFPAALRAVRYGVEEEEEEEEEEEAAAAVVRLSVHPSIPSVYPHVRRRTSPRINNVYKQNAAVDHSGPDARASDRSRRRNVKILALQCPIYRTDTRDLGNGKSDSRARRRIDPRCTSEVD</sequence>
<proteinExistence type="predicted"/>
<feature type="region of interest" description="Disordered" evidence="1">
    <location>
        <begin position="356"/>
        <end position="440"/>
    </location>
</feature>
<comment type="caution">
    <text evidence="3">The sequence shown here is derived from an EMBL/GenBank/DDBJ whole genome shotgun (WGS) entry which is preliminary data.</text>
</comment>
<feature type="transmembrane region" description="Helical" evidence="2">
    <location>
        <begin position="327"/>
        <end position="350"/>
    </location>
</feature>
<feature type="region of interest" description="Disordered" evidence="1">
    <location>
        <begin position="546"/>
        <end position="572"/>
    </location>
</feature>
<keyword evidence="2" id="KW-0472">Membrane</keyword>
<evidence type="ECO:0000256" key="2">
    <source>
        <dbReference type="SAM" id="Phobius"/>
    </source>
</evidence>
<feature type="compositionally biased region" description="Basic residues" evidence="1">
    <location>
        <begin position="225"/>
        <end position="234"/>
    </location>
</feature>
<organism evidence="3 4">
    <name type="scientific">Temnothorax longispinosus</name>
    <dbReference type="NCBI Taxonomy" id="300112"/>
    <lineage>
        <taxon>Eukaryota</taxon>
        <taxon>Metazoa</taxon>
        <taxon>Ecdysozoa</taxon>
        <taxon>Arthropoda</taxon>
        <taxon>Hexapoda</taxon>
        <taxon>Insecta</taxon>
        <taxon>Pterygota</taxon>
        <taxon>Neoptera</taxon>
        <taxon>Endopterygota</taxon>
        <taxon>Hymenoptera</taxon>
        <taxon>Apocrita</taxon>
        <taxon>Aculeata</taxon>
        <taxon>Formicoidea</taxon>
        <taxon>Formicidae</taxon>
        <taxon>Myrmicinae</taxon>
        <taxon>Temnothorax</taxon>
    </lineage>
</organism>
<reference evidence="3 4" key="1">
    <citation type="journal article" date="2019" name="Philos. Trans. R. Soc. Lond., B, Biol. Sci.">
        <title>Ant behaviour and brain gene expression of defending hosts depend on the ecological success of the intruding social parasite.</title>
        <authorList>
            <person name="Kaur R."/>
            <person name="Stoldt M."/>
            <person name="Jongepier E."/>
            <person name="Feldmeyer B."/>
            <person name="Menzel F."/>
            <person name="Bornberg-Bauer E."/>
            <person name="Foitzik S."/>
        </authorList>
    </citation>
    <scope>NUCLEOTIDE SEQUENCE [LARGE SCALE GENOMIC DNA]</scope>
    <source>
        <tissue evidence="3">Whole body</tissue>
    </source>
</reference>
<feature type="region of interest" description="Disordered" evidence="1">
    <location>
        <begin position="215"/>
        <end position="234"/>
    </location>
</feature>
<gene>
    <name evidence="3" type="ORF">DBV15_01353</name>
</gene>
<feature type="region of interest" description="Disordered" evidence="1">
    <location>
        <begin position="255"/>
        <end position="319"/>
    </location>
</feature>
<evidence type="ECO:0000313" key="4">
    <source>
        <dbReference type="Proteomes" id="UP000310200"/>
    </source>
</evidence>
<keyword evidence="4" id="KW-1185">Reference proteome</keyword>
<feature type="region of interest" description="Disordered" evidence="1">
    <location>
        <begin position="45"/>
        <end position="75"/>
    </location>
</feature>
<feature type="compositionally biased region" description="Basic and acidic residues" evidence="1">
    <location>
        <begin position="389"/>
        <end position="399"/>
    </location>
</feature>
<dbReference type="Proteomes" id="UP000310200">
    <property type="component" value="Unassembled WGS sequence"/>
</dbReference>
<dbReference type="AlphaFoldDB" id="A0A4S2L523"/>
<dbReference type="EMBL" id="QBLH01000429">
    <property type="protein sequence ID" value="TGZ55668.1"/>
    <property type="molecule type" value="Genomic_DNA"/>
</dbReference>
<feature type="compositionally biased region" description="Basic and acidic residues" evidence="1">
    <location>
        <begin position="215"/>
        <end position="224"/>
    </location>
</feature>
<keyword evidence="2" id="KW-0812">Transmembrane</keyword>
<feature type="compositionally biased region" description="Basic and acidic residues" evidence="1">
    <location>
        <begin position="45"/>
        <end position="59"/>
    </location>
</feature>
<keyword evidence="2" id="KW-1133">Transmembrane helix</keyword>
<evidence type="ECO:0000256" key="1">
    <source>
        <dbReference type="SAM" id="MobiDB-lite"/>
    </source>
</evidence>